<feature type="domain" description="RNA polymerase subunit H/Rpb5 C-terminal" evidence="2">
    <location>
        <begin position="100"/>
        <end position="165"/>
    </location>
</feature>
<reference evidence="3" key="1">
    <citation type="journal article" date="2020" name="Nature">
        <title>Giant virus diversity and host interactions through global metagenomics.</title>
        <authorList>
            <person name="Schulz F."/>
            <person name="Roux S."/>
            <person name="Paez-Espino D."/>
            <person name="Jungbluth S."/>
            <person name="Walsh D.A."/>
            <person name="Denef V.J."/>
            <person name="McMahon K.D."/>
            <person name="Konstantinidis K.T."/>
            <person name="Eloe-Fadrosh E.A."/>
            <person name="Kyrpides N.C."/>
            <person name="Woyke T."/>
        </authorList>
    </citation>
    <scope>NUCLEOTIDE SEQUENCE</scope>
    <source>
        <strain evidence="3">GVMAG-S-3300013014-136</strain>
    </source>
</reference>
<dbReference type="GO" id="GO:0006362">
    <property type="term" value="P:transcription elongation by RNA polymerase I"/>
    <property type="evidence" value="ECO:0007669"/>
    <property type="project" value="TreeGrafter"/>
</dbReference>
<dbReference type="PIRSF" id="PIRSF000747">
    <property type="entry name" value="RPB5"/>
    <property type="match status" value="1"/>
</dbReference>
<dbReference type="PANTHER" id="PTHR10535">
    <property type="entry name" value="DNA-DIRECTED RNA POLYMERASES I, II, AND III SUBUNIT RPABC1"/>
    <property type="match status" value="1"/>
</dbReference>
<dbReference type="PANTHER" id="PTHR10535:SF0">
    <property type="entry name" value="DNA-DIRECTED RNA POLYMERASES I, II, AND III SUBUNIT RPABC1"/>
    <property type="match status" value="1"/>
</dbReference>
<evidence type="ECO:0000259" key="2">
    <source>
        <dbReference type="Pfam" id="PF01191"/>
    </source>
</evidence>
<dbReference type="InterPro" id="IPR014381">
    <property type="entry name" value="Arch_Rpo5/euc_Rpb5"/>
</dbReference>
<dbReference type="InterPro" id="IPR036710">
    <property type="entry name" value="RNA_pol_Rpb5_N_sf"/>
</dbReference>
<dbReference type="AlphaFoldDB" id="A0A6C0KU35"/>
<dbReference type="SUPFAM" id="SSF55287">
    <property type="entry name" value="RPB5-like RNA polymerase subunit"/>
    <property type="match status" value="1"/>
</dbReference>
<dbReference type="EMBL" id="MN740964">
    <property type="protein sequence ID" value="QHU20220.1"/>
    <property type="molecule type" value="Genomic_DNA"/>
</dbReference>
<evidence type="ECO:0000256" key="1">
    <source>
        <dbReference type="ARBA" id="ARBA00023163"/>
    </source>
</evidence>
<dbReference type="GO" id="GO:0005665">
    <property type="term" value="C:RNA polymerase II, core complex"/>
    <property type="evidence" value="ECO:0007669"/>
    <property type="project" value="TreeGrafter"/>
</dbReference>
<dbReference type="Pfam" id="PF01191">
    <property type="entry name" value="RNA_pol_Rpb5_C"/>
    <property type="match status" value="1"/>
</dbReference>
<dbReference type="GO" id="GO:0006366">
    <property type="term" value="P:transcription by RNA polymerase II"/>
    <property type="evidence" value="ECO:0007669"/>
    <property type="project" value="TreeGrafter"/>
</dbReference>
<dbReference type="GO" id="GO:0003677">
    <property type="term" value="F:DNA binding"/>
    <property type="evidence" value="ECO:0007669"/>
    <property type="project" value="InterPro"/>
</dbReference>
<dbReference type="GO" id="GO:0005736">
    <property type="term" value="C:RNA polymerase I complex"/>
    <property type="evidence" value="ECO:0007669"/>
    <property type="project" value="TreeGrafter"/>
</dbReference>
<dbReference type="Gene3D" id="3.40.1340.10">
    <property type="entry name" value="RNA polymerase, Rpb5, N-terminal domain"/>
    <property type="match status" value="1"/>
</dbReference>
<dbReference type="GO" id="GO:0005666">
    <property type="term" value="C:RNA polymerase III complex"/>
    <property type="evidence" value="ECO:0007669"/>
    <property type="project" value="TreeGrafter"/>
</dbReference>
<dbReference type="GO" id="GO:0042797">
    <property type="term" value="P:tRNA transcription by RNA polymerase III"/>
    <property type="evidence" value="ECO:0007669"/>
    <property type="project" value="TreeGrafter"/>
</dbReference>
<proteinExistence type="predicted"/>
<evidence type="ECO:0000313" key="3">
    <source>
        <dbReference type="EMBL" id="QHU20220.1"/>
    </source>
</evidence>
<dbReference type="Gene3D" id="3.90.940.20">
    <property type="entry name" value="RPB5-like RNA polymerase subunit"/>
    <property type="match status" value="1"/>
</dbReference>
<organism evidence="3">
    <name type="scientific">viral metagenome</name>
    <dbReference type="NCBI Taxonomy" id="1070528"/>
    <lineage>
        <taxon>unclassified sequences</taxon>
        <taxon>metagenomes</taxon>
        <taxon>organismal metagenomes</taxon>
    </lineage>
</organism>
<keyword evidence="1" id="KW-0804">Transcription</keyword>
<dbReference type="InterPro" id="IPR000783">
    <property type="entry name" value="RNA_pol_subH/Rpb5_C"/>
</dbReference>
<dbReference type="GO" id="GO:0003899">
    <property type="term" value="F:DNA-directed RNA polymerase activity"/>
    <property type="evidence" value="ECO:0007669"/>
    <property type="project" value="InterPro"/>
</dbReference>
<accession>A0A6C0KU35</accession>
<dbReference type="SUPFAM" id="SSF53036">
    <property type="entry name" value="Eukaryotic RPB5 N-terminal domain"/>
    <property type="match status" value="1"/>
</dbReference>
<name>A0A6C0KU35_9ZZZZ</name>
<protein>
    <recommendedName>
        <fullName evidence="2">RNA polymerase subunit H/Rpb5 C-terminal domain-containing protein</fullName>
    </recommendedName>
</protein>
<sequence>MNPVIQQTTTEMLQQRGFEVEVTDEGLVGRKGRSSIIVFFNLSPKVNNDRIQEYITKMRNANFTHAIVVFNDSVTPMAQKVVDELEGLRIELFQMNSLRYNITKHRLVPKHIPLTKGEMKAFKEEFGTKIPILLHSDPIVRFYDFQRGDIIKVERKNGFICYRIVK</sequence>
<dbReference type="InterPro" id="IPR035913">
    <property type="entry name" value="RPB5-like_sf"/>
</dbReference>